<evidence type="ECO:0000256" key="14">
    <source>
        <dbReference type="PIRSR" id="PIRSR006621-2"/>
    </source>
</evidence>
<evidence type="ECO:0000256" key="12">
    <source>
        <dbReference type="PIRNR" id="PIRNR006621"/>
    </source>
</evidence>
<keyword evidence="17" id="KW-1185">Reference proteome</keyword>
<dbReference type="CDD" id="cd02801">
    <property type="entry name" value="DUS_like_FMN"/>
    <property type="match status" value="1"/>
</dbReference>
<dbReference type="GO" id="GO:0017150">
    <property type="term" value="F:tRNA dihydrouridine synthase activity"/>
    <property type="evidence" value="ECO:0007669"/>
    <property type="project" value="InterPro"/>
</dbReference>
<keyword evidence="9 12" id="KW-0560">Oxidoreductase</keyword>
<organism evidence="16 17">
    <name type="scientific">Gloeobacter violaceus (strain ATCC 29082 / PCC 7421)</name>
    <dbReference type="NCBI Taxonomy" id="251221"/>
    <lineage>
        <taxon>Bacteria</taxon>
        <taxon>Bacillati</taxon>
        <taxon>Cyanobacteriota</taxon>
        <taxon>Cyanophyceae</taxon>
        <taxon>Gloeobacterales</taxon>
        <taxon>Gloeobacteraceae</taxon>
        <taxon>Gloeobacter</taxon>
    </lineage>
</organism>
<evidence type="ECO:0000256" key="5">
    <source>
        <dbReference type="ARBA" id="ARBA00022643"/>
    </source>
</evidence>
<gene>
    <name evidence="16" type="ordered locus">gll1047</name>
</gene>
<dbReference type="InterPro" id="IPR018517">
    <property type="entry name" value="tRNA_hU_synthase_CS"/>
</dbReference>
<comment type="function">
    <text evidence="2 12">Catalyzes the synthesis of 5,6-dihydrouridine (D), a modified base found in the D-loop of most tRNAs, via the reduction of the C5-C6 double bond in target uridines.</text>
</comment>
<evidence type="ECO:0000313" key="16">
    <source>
        <dbReference type="EMBL" id="BAC88988.1"/>
    </source>
</evidence>
<dbReference type="HOGENOM" id="CLU_013299_0_1_3"/>
<dbReference type="KEGG" id="gvi:gll1047"/>
<evidence type="ECO:0000256" key="13">
    <source>
        <dbReference type="PIRSR" id="PIRSR006621-1"/>
    </source>
</evidence>
<dbReference type="STRING" id="251221.gene:10758525"/>
<dbReference type="SUPFAM" id="SSF51395">
    <property type="entry name" value="FMN-linked oxidoreductases"/>
    <property type="match status" value="1"/>
</dbReference>
<evidence type="ECO:0000256" key="9">
    <source>
        <dbReference type="ARBA" id="ARBA00023002"/>
    </source>
</evidence>
<dbReference type="InterPro" id="IPR013785">
    <property type="entry name" value="Aldolase_TIM"/>
</dbReference>
<dbReference type="Pfam" id="PF01207">
    <property type="entry name" value="Dus"/>
    <property type="match status" value="1"/>
</dbReference>
<dbReference type="PROSITE" id="PS01136">
    <property type="entry name" value="UPF0034"/>
    <property type="match status" value="1"/>
</dbReference>
<dbReference type="FunCoup" id="Q7NLS4">
    <property type="interactions" value="350"/>
</dbReference>
<evidence type="ECO:0000256" key="10">
    <source>
        <dbReference type="ARBA" id="ARBA00048205"/>
    </source>
</evidence>
<keyword evidence="7" id="KW-0521">NADP</keyword>
<evidence type="ECO:0000256" key="11">
    <source>
        <dbReference type="ARBA" id="ARBA00048802"/>
    </source>
</evidence>
<keyword evidence="6 12" id="KW-0819">tRNA processing</keyword>
<feature type="binding site" evidence="14">
    <location>
        <position position="84"/>
    </location>
    <ligand>
        <name>FMN</name>
        <dbReference type="ChEBI" id="CHEBI:58210"/>
    </ligand>
</feature>
<keyword evidence="4 12" id="KW-0285">Flavoprotein</keyword>
<keyword evidence="5 12" id="KW-0288">FMN</keyword>
<dbReference type="GO" id="GO:0050660">
    <property type="term" value="F:flavin adenine dinucleotide binding"/>
    <property type="evidence" value="ECO:0007669"/>
    <property type="project" value="InterPro"/>
</dbReference>
<keyword evidence="8" id="KW-0694">RNA-binding</keyword>
<evidence type="ECO:0000256" key="6">
    <source>
        <dbReference type="ARBA" id="ARBA00022694"/>
    </source>
</evidence>
<dbReference type="NCBIfam" id="TIGR00737">
    <property type="entry name" value="nifR3_yhdG"/>
    <property type="match status" value="1"/>
</dbReference>
<dbReference type="InterPro" id="IPR001269">
    <property type="entry name" value="DUS_fam"/>
</dbReference>
<dbReference type="RefSeq" id="WP_011141049.1">
    <property type="nucleotide sequence ID" value="NC_005125.1"/>
</dbReference>
<accession>Q7NLS4</accession>
<evidence type="ECO:0000256" key="1">
    <source>
        <dbReference type="ARBA" id="ARBA00001917"/>
    </source>
</evidence>
<keyword evidence="14" id="KW-0547">Nucleotide-binding</keyword>
<feature type="binding site" evidence="14">
    <location>
        <position position="153"/>
    </location>
    <ligand>
        <name>FMN</name>
        <dbReference type="ChEBI" id="CHEBI:58210"/>
    </ligand>
</feature>
<dbReference type="Gene3D" id="3.20.20.70">
    <property type="entry name" value="Aldolase class I"/>
    <property type="match status" value="1"/>
</dbReference>
<dbReference type="InterPro" id="IPR024036">
    <property type="entry name" value="tRNA-dHydroUridine_Synthase_C"/>
</dbReference>
<keyword evidence="3" id="KW-0820">tRNA-binding</keyword>
<comment type="catalytic activity">
    <reaction evidence="11">
        <text>a 5,6-dihydrouridine in tRNA + NAD(+) = a uridine in tRNA + NADH + H(+)</text>
        <dbReference type="Rhea" id="RHEA:54452"/>
        <dbReference type="Rhea" id="RHEA-COMP:13339"/>
        <dbReference type="Rhea" id="RHEA-COMP:13887"/>
        <dbReference type="ChEBI" id="CHEBI:15378"/>
        <dbReference type="ChEBI" id="CHEBI:57540"/>
        <dbReference type="ChEBI" id="CHEBI:57945"/>
        <dbReference type="ChEBI" id="CHEBI:65315"/>
        <dbReference type="ChEBI" id="CHEBI:74443"/>
    </reaction>
</comment>
<evidence type="ECO:0000256" key="7">
    <source>
        <dbReference type="ARBA" id="ARBA00022857"/>
    </source>
</evidence>
<dbReference type="InParanoid" id="Q7NLS4"/>
<protein>
    <recommendedName>
        <fullName evidence="12">tRNA-dihydrouridine synthase</fullName>
        <ecNumber evidence="12">1.3.1.-</ecNumber>
    </recommendedName>
</protein>
<dbReference type="InterPro" id="IPR035587">
    <property type="entry name" value="DUS-like_FMN-bd"/>
</dbReference>
<evidence type="ECO:0000259" key="15">
    <source>
        <dbReference type="Pfam" id="PF01207"/>
    </source>
</evidence>
<feature type="domain" description="DUS-like FMN-binding" evidence="15">
    <location>
        <begin position="28"/>
        <end position="331"/>
    </location>
</feature>
<dbReference type="AlphaFoldDB" id="Q7NLS4"/>
<feature type="binding site" evidence="14">
    <location>
        <position position="183"/>
    </location>
    <ligand>
        <name>FMN</name>
        <dbReference type="ChEBI" id="CHEBI:58210"/>
    </ligand>
</feature>
<dbReference type="GO" id="GO:0000049">
    <property type="term" value="F:tRNA binding"/>
    <property type="evidence" value="ECO:0007669"/>
    <property type="project" value="UniProtKB-KW"/>
</dbReference>
<dbReference type="EC" id="1.3.1.-" evidence="12"/>
<proteinExistence type="inferred from homology"/>
<comment type="catalytic activity">
    <reaction evidence="10">
        <text>a 5,6-dihydrouridine in tRNA + NADP(+) = a uridine in tRNA + NADPH + H(+)</text>
        <dbReference type="Rhea" id="RHEA:23624"/>
        <dbReference type="Rhea" id="RHEA-COMP:13339"/>
        <dbReference type="Rhea" id="RHEA-COMP:13887"/>
        <dbReference type="ChEBI" id="CHEBI:15378"/>
        <dbReference type="ChEBI" id="CHEBI:57783"/>
        <dbReference type="ChEBI" id="CHEBI:58349"/>
        <dbReference type="ChEBI" id="CHEBI:65315"/>
        <dbReference type="ChEBI" id="CHEBI:74443"/>
    </reaction>
</comment>
<dbReference type="OrthoDB" id="9764501at2"/>
<feature type="active site" description="Proton donor" evidence="13">
    <location>
        <position position="114"/>
    </location>
</feature>
<name>Q7NLS4_GLOVI</name>
<dbReference type="PIRSF" id="PIRSF006621">
    <property type="entry name" value="Dus"/>
    <property type="match status" value="1"/>
</dbReference>
<dbReference type="EMBL" id="BA000045">
    <property type="protein sequence ID" value="BAC88988.1"/>
    <property type="molecule type" value="Genomic_DNA"/>
</dbReference>
<evidence type="ECO:0000256" key="4">
    <source>
        <dbReference type="ARBA" id="ARBA00022630"/>
    </source>
</evidence>
<dbReference type="PATRIC" id="fig|251221.4.peg.1073"/>
<comment type="cofactor">
    <cofactor evidence="1 12 14">
        <name>FMN</name>
        <dbReference type="ChEBI" id="CHEBI:58210"/>
    </cofactor>
</comment>
<reference evidence="16 17" key="1">
    <citation type="journal article" date="2003" name="DNA Res.">
        <title>Complete genome structure of Gloeobacter violaceus PCC 7421, a cyanobacterium that lacks thylakoids.</title>
        <authorList>
            <person name="Nakamura Y."/>
            <person name="Kaneko T."/>
            <person name="Sato S."/>
            <person name="Mimuro M."/>
            <person name="Miyashita H."/>
            <person name="Tsuchiya T."/>
            <person name="Sasamoto S."/>
            <person name="Watanabe A."/>
            <person name="Kawashima K."/>
            <person name="Kishida Y."/>
            <person name="Kiyokawa C."/>
            <person name="Kohara M."/>
            <person name="Matsumoto M."/>
            <person name="Matsuno A."/>
            <person name="Nakazaki N."/>
            <person name="Shimpo S."/>
            <person name="Takeuchi C."/>
            <person name="Yamada M."/>
            <person name="Tabata S."/>
        </authorList>
    </citation>
    <scope>NUCLEOTIDE SEQUENCE [LARGE SCALE GENOMIC DNA]</scope>
    <source>
        <strain evidence="17">ATCC 29082 / PCC 7421</strain>
    </source>
</reference>
<comment type="similarity">
    <text evidence="12">Belongs to the dus family.</text>
</comment>
<dbReference type="PhylomeDB" id="Q7NLS4"/>
<dbReference type="InterPro" id="IPR004652">
    <property type="entry name" value="DusB-like"/>
</dbReference>
<evidence type="ECO:0000256" key="2">
    <source>
        <dbReference type="ARBA" id="ARBA00002790"/>
    </source>
</evidence>
<feature type="binding site" evidence="14">
    <location>
        <begin position="238"/>
        <end position="239"/>
    </location>
    <ligand>
        <name>FMN</name>
        <dbReference type="ChEBI" id="CHEBI:58210"/>
    </ligand>
</feature>
<sequence length="342" mass="37171">MELSATHRARLASPLTIGSHRFASRVLQSPLAGVTDKAFRQLVRRYAPHSLLYTEMVSASGLHYSRSLPQIMDIAPGETPIGIQLFDCRPDFLAEAARVAEAQGADVIDINMGCPVNKITKNGGGSSLLRDPATAAKIVAVVAAAVSLPVTVKTRLGWSDGEINILEFARLMQESGAQMLTVHARTRAQSFEGTARWEWIARVKAQLAIPVIANGDIFSIDAAIRCLELTGADGVMCARGTMGAPHLVGQIDHYLRTGERLPDPTPRARLEMACVHLHLLFDYLGAPGVRRARKHMGWYVRDFPGAAALRAQLMCIETVPEGERLLNEAIERLEAKPVLSAN</sequence>
<dbReference type="Gene3D" id="1.10.1200.80">
    <property type="entry name" value="Putative flavin oxidoreducatase, domain 2"/>
    <property type="match status" value="1"/>
</dbReference>
<dbReference type="eggNOG" id="COG0042">
    <property type="taxonomic scope" value="Bacteria"/>
</dbReference>
<dbReference type="PANTHER" id="PTHR45846">
    <property type="entry name" value="TRNA-DIHYDROURIDINE(47) SYNTHASE [NAD(P)(+)]-LIKE"/>
    <property type="match status" value="1"/>
</dbReference>
<dbReference type="PANTHER" id="PTHR45846:SF1">
    <property type="entry name" value="TRNA-DIHYDROURIDINE(47) SYNTHASE [NAD(P)(+)]-LIKE"/>
    <property type="match status" value="1"/>
</dbReference>
<dbReference type="EnsemblBacteria" id="BAC88988">
    <property type="protein sequence ID" value="BAC88988"/>
    <property type="gene ID" value="BAC88988"/>
</dbReference>
<dbReference type="Proteomes" id="UP000000557">
    <property type="component" value="Chromosome"/>
</dbReference>
<evidence type="ECO:0000256" key="3">
    <source>
        <dbReference type="ARBA" id="ARBA00022555"/>
    </source>
</evidence>
<evidence type="ECO:0000256" key="8">
    <source>
        <dbReference type="ARBA" id="ARBA00022884"/>
    </source>
</evidence>
<reference evidence="16 17" key="2">
    <citation type="journal article" date="2003" name="DNA Res.">
        <title>Complete genome structure of Gloeobacter violaceus PCC 7421, a cyanobacterium that lacks thylakoids (supplement).</title>
        <authorList>
            <person name="Nakamura Y."/>
            <person name="Kaneko T."/>
            <person name="Sato S."/>
            <person name="Mimuro M."/>
            <person name="Miyashita H."/>
            <person name="Tsuchiya T."/>
            <person name="Sasamoto S."/>
            <person name="Watanabe A."/>
            <person name="Kawashima K."/>
            <person name="Kishida Y."/>
            <person name="Kiyokawa C."/>
            <person name="Kohara M."/>
            <person name="Matsumoto M."/>
            <person name="Matsuno A."/>
            <person name="Nakazaki N."/>
            <person name="Shimpo S."/>
            <person name="Takeuchi C."/>
            <person name="Yamada M."/>
            <person name="Tabata S."/>
        </authorList>
    </citation>
    <scope>NUCLEOTIDE SEQUENCE [LARGE SCALE GENOMIC DNA]</scope>
    <source>
        <strain evidence="17">ATCC 29082 / PCC 7421</strain>
    </source>
</reference>
<evidence type="ECO:0000313" key="17">
    <source>
        <dbReference type="Proteomes" id="UP000000557"/>
    </source>
</evidence>